<dbReference type="OrthoDB" id="6762817at2759"/>
<sequence length="145" mass="16444">MSFDCQKNLTLPKIPDQSVYYSRQLYLYNFTTVTGDSHSNLTPENVRIFAWTEDQHAKGANEIASAVFYTLNNSNINGIRKIRLMADGCGGQNKNTIMLGMCLKWLSTSVEELELIFPVVGHSFIPPDRVFAGIDKKIRRQNQII</sequence>
<dbReference type="AlphaFoldDB" id="A0A9P0NSA4"/>
<evidence type="ECO:0000259" key="1">
    <source>
        <dbReference type="Pfam" id="PF25273"/>
    </source>
</evidence>
<protein>
    <recommendedName>
        <fullName evidence="1">DUF7869 domain-containing protein</fullName>
    </recommendedName>
</protein>
<feature type="domain" description="DUF7869" evidence="1">
    <location>
        <begin position="48"/>
        <end position="142"/>
    </location>
</feature>
<dbReference type="Proteomes" id="UP001152888">
    <property type="component" value="Unassembled WGS sequence"/>
</dbReference>
<dbReference type="Pfam" id="PF25273">
    <property type="entry name" value="DUF7869"/>
    <property type="match status" value="1"/>
</dbReference>
<dbReference type="EMBL" id="CAKOFQ010006668">
    <property type="protein sequence ID" value="CAH1956982.1"/>
    <property type="molecule type" value="Genomic_DNA"/>
</dbReference>
<evidence type="ECO:0000313" key="3">
    <source>
        <dbReference type="Proteomes" id="UP001152888"/>
    </source>
</evidence>
<keyword evidence="3" id="KW-1185">Reference proteome</keyword>
<gene>
    <name evidence="2" type="ORF">ACAOBT_LOCUS1835</name>
</gene>
<proteinExistence type="predicted"/>
<dbReference type="PANTHER" id="PTHR10773">
    <property type="entry name" value="DNA-DIRECTED RNA POLYMERASES I, II, AND III SUBUNIT RPABC2"/>
    <property type="match status" value="1"/>
</dbReference>
<accession>A0A9P0NSA4</accession>
<organism evidence="2 3">
    <name type="scientific">Acanthoscelides obtectus</name>
    <name type="common">Bean weevil</name>
    <name type="synonym">Bruchus obtectus</name>
    <dbReference type="NCBI Taxonomy" id="200917"/>
    <lineage>
        <taxon>Eukaryota</taxon>
        <taxon>Metazoa</taxon>
        <taxon>Ecdysozoa</taxon>
        <taxon>Arthropoda</taxon>
        <taxon>Hexapoda</taxon>
        <taxon>Insecta</taxon>
        <taxon>Pterygota</taxon>
        <taxon>Neoptera</taxon>
        <taxon>Endopterygota</taxon>
        <taxon>Coleoptera</taxon>
        <taxon>Polyphaga</taxon>
        <taxon>Cucujiformia</taxon>
        <taxon>Chrysomeloidea</taxon>
        <taxon>Chrysomelidae</taxon>
        <taxon>Bruchinae</taxon>
        <taxon>Bruchini</taxon>
        <taxon>Acanthoscelides</taxon>
    </lineage>
</organism>
<reference evidence="2" key="1">
    <citation type="submission" date="2022-03" db="EMBL/GenBank/DDBJ databases">
        <authorList>
            <person name="Sayadi A."/>
        </authorList>
    </citation>
    <scope>NUCLEOTIDE SEQUENCE</scope>
</reference>
<dbReference type="InterPro" id="IPR057191">
    <property type="entry name" value="DUF7869"/>
</dbReference>
<comment type="caution">
    <text evidence="2">The sequence shown here is derived from an EMBL/GenBank/DDBJ whole genome shotgun (WGS) entry which is preliminary data.</text>
</comment>
<name>A0A9P0NSA4_ACAOB</name>
<evidence type="ECO:0000313" key="2">
    <source>
        <dbReference type="EMBL" id="CAH1956982.1"/>
    </source>
</evidence>
<dbReference type="PANTHER" id="PTHR10773:SF19">
    <property type="match status" value="1"/>
</dbReference>